<dbReference type="EMBL" id="CNFU01000401">
    <property type="protein sequence ID" value="CKR75907.1"/>
    <property type="molecule type" value="Genomic_DNA"/>
</dbReference>
<evidence type="ECO:0000313" key="6">
    <source>
        <dbReference type="Proteomes" id="UP000050164"/>
    </source>
</evidence>
<dbReference type="EMBL" id="CNFT01001424">
    <property type="protein sequence ID" value="CKT27917.1"/>
    <property type="molecule type" value="Genomic_DNA"/>
</dbReference>
<name>A0A655A505_MYCTX</name>
<reference evidence="4 5" key="1">
    <citation type="submission" date="2015-03" db="EMBL/GenBank/DDBJ databases">
        <authorList>
            <consortium name="Pathogen Informatics"/>
        </authorList>
    </citation>
    <scope>NUCLEOTIDE SEQUENCE [LARGE SCALE GENOMIC DNA]</scope>
    <source>
        <strain evidence="2 6">Bir 185</strain>
        <strain evidence="1 5">Bir 187</strain>
        <strain evidence="3 4">D00501624</strain>
    </source>
</reference>
<dbReference type="Proteomes" id="UP000039217">
    <property type="component" value="Unassembled WGS sequence"/>
</dbReference>
<gene>
    <name evidence="3" type="ORF">ERS007661_02799</name>
    <name evidence="2" type="ORF">ERS027659_04188</name>
    <name evidence="1" type="ORF">ERS027661_02050</name>
</gene>
<dbReference type="Proteomes" id="UP000049023">
    <property type="component" value="Unassembled WGS sequence"/>
</dbReference>
<dbReference type="AlphaFoldDB" id="A0A655A505"/>
<sequence length="44" mass="4768">MQAAVAQGRNQPSIVAVTGGLLWPTRQNDARMEDVRPGKLHARA</sequence>
<proteinExistence type="predicted"/>
<accession>A0A655A505</accession>
<evidence type="ECO:0000313" key="5">
    <source>
        <dbReference type="Proteomes" id="UP000049023"/>
    </source>
</evidence>
<dbReference type="EMBL" id="CQQC01001064">
    <property type="protein sequence ID" value="CNV60737.1"/>
    <property type="molecule type" value="Genomic_DNA"/>
</dbReference>
<evidence type="ECO:0000313" key="3">
    <source>
        <dbReference type="EMBL" id="CNV60737.1"/>
    </source>
</evidence>
<dbReference type="RefSeq" id="WP_015456262.1">
    <property type="nucleotide sequence ID" value="NZ_MQBW01000008.1"/>
</dbReference>
<evidence type="ECO:0000313" key="1">
    <source>
        <dbReference type="EMBL" id="CKR75907.1"/>
    </source>
</evidence>
<dbReference type="Proteomes" id="UP000050164">
    <property type="component" value="Unassembled WGS sequence"/>
</dbReference>
<evidence type="ECO:0000313" key="2">
    <source>
        <dbReference type="EMBL" id="CKT27917.1"/>
    </source>
</evidence>
<organism evidence="1 5">
    <name type="scientific">Mycobacterium tuberculosis</name>
    <dbReference type="NCBI Taxonomy" id="1773"/>
    <lineage>
        <taxon>Bacteria</taxon>
        <taxon>Bacillati</taxon>
        <taxon>Actinomycetota</taxon>
        <taxon>Actinomycetes</taxon>
        <taxon>Mycobacteriales</taxon>
        <taxon>Mycobacteriaceae</taxon>
        <taxon>Mycobacterium</taxon>
        <taxon>Mycobacterium tuberculosis complex</taxon>
    </lineage>
</organism>
<evidence type="ECO:0000313" key="4">
    <source>
        <dbReference type="Proteomes" id="UP000039217"/>
    </source>
</evidence>
<protein>
    <submittedName>
        <fullName evidence="1">Uncharacterized protein</fullName>
    </submittedName>
</protein>